<dbReference type="Pfam" id="PF00501">
    <property type="entry name" value="AMP-binding"/>
    <property type="match status" value="1"/>
</dbReference>
<gene>
    <name evidence="2" type="ORF">A1O3_06849</name>
</gene>
<evidence type="ECO:0000313" key="2">
    <source>
        <dbReference type="EMBL" id="EXJ83032.1"/>
    </source>
</evidence>
<dbReference type="HOGENOM" id="CLU_000022_3_3_1"/>
<feature type="domain" description="AMP-dependent synthetase/ligase" evidence="1">
    <location>
        <begin position="122"/>
        <end position="509"/>
    </location>
</feature>
<dbReference type="InterPro" id="IPR045851">
    <property type="entry name" value="AMP-bd_C_sf"/>
</dbReference>
<dbReference type="AlphaFoldDB" id="W9XR62"/>
<sequence length="715" mass="79765">MPFNALGLPLEYCSREYRLHAGRPAPLWMPADPRATPMSRYRERINSNFSARLKDSQELHQWTVQHPHEFWIDLYEYCGIVPQLPSHTRLAYNPRLGLRDVPAFFPGLKLNYAENVLVPNTNANPSAVALVGLREKDLGHPENVTWSELTELVRVARSALARQGIKQNHVVAALMANSIWTIVLFLACASMGAIFTSVSPDMGIAGCVARFAQVSPRVLFAEVDLAVRGLRPAMMGKVLEILRSLPPSVARPQVVFVPTGQRPHLQQNLDYVRPLGVSLHTFLLKSRPSDALRYTRLPSDHPLVIVYSSGTTGEPKCIVSPHISILNYKKIALLHNSLGPHSTVFQYSSTSWILWNVMNGHLSVGAKVICYDGGALYPDPSTLLHICDQFKVTYWGTSPRYLLELEQSGIQPSSFDLSNLALVTTTGATLTGEQFHWFYSAFPRRIHLSSVAGGTEIASSWVATDPAGPVYANEMQMWALGHHCDILDPDTAESIAMTGRPGELVCRAPFPSMPCRFWGDVDHKKYRAAYFEKFKLTDPDMSKHNFLDVWAQHDFIVMNPVTRGVQILGRSDGVLNPSGIRFGSSEVYNIVEGPQFNTVFADTLCVGRRRPMDRDETVFLFVVMVPGHEAGFNDHLVARVKAAIRHGLSARHVPKFVLPVRAIPYTVNGKKVELAVKKLISGFDVKPSSTIRNPECLDEYRPFRDLERVGSAERL</sequence>
<dbReference type="PANTHER" id="PTHR42921">
    <property type="entry name" value="ACETOACETYL-COA SYNTHETASE"/>
    <property type="match status" value="1"/>
</dbReference>
<dbReference type="RefSeq" id="XP_007735155.1">
    <property type="nucleotide sequence ID" value="XM_007736965.1"/>
</dbReference>
<dbReference type="Gene3D" id="3.40.50.12780">
    <property type="entry name" value="N-terminal domain of ligase-like"/>
    <property type="match status" value="1"/>
</dbReference>
<dbReference type="PANTHER" id="PTHR42921:SF4">
    <property type="entry name" value="ACETOACETYL-COA SYNTHASE (AFU_ORTHOLOGUE AFUA_8G04770)"/>
    <property type="match status" value="1"/>
</dbReference>
<comment type="caution">
    <text evidence="2">The sequence shown here is derived from an EMBL/GenBank/DDBJ whole genome shotgun (WGS) entry which is preliminary data.</text>
</comment>
<dbReference type="GO" id="GO:0030729">
    <property type="term" value="F:acetoacetate-CoA ligase activity"/>
    <property type="evidence" value="ECO:0007669"/>
    <property type="project" value="TreeGrafter"/>
</dbReference>
<accession>W9XR62</accession>
<proteinExistence type="predicted"/>
<dbReference type="InterPro" id="IPR042099">
    <property type="entry name" value="ANL_N_sf"/>
</dbReference>
<dbReference type="GeneID" id="19170955"/>
<dbReference type="OrthoDB" id="10253869at2759"/>
<dbReference type="Proteomes" id="UP000019478">
    <property type="component" value="Unassembled WGS sequence"/>
</dbReference>
<dbReference type="eggNOG" id="KOG1175">
    <property type="taxonomic scope" value="Eukaryota"/>
</dbReference>
<organism evidence="2 3">
    <name type="scientific">Capronia epimyces CBS 606.96</name>
    <dbReference type="NCBI Taxonomy" id="1182542"/>
    <lineage>
        <taxon>Eukaryota</taxon>
        <taxon>Fungi</taxon>
        <taxon>Dikarya</taxon>
        <taxon>Ascomycota</taxon>
        <taxon>Pezizomycotina</taxon>
        <taxon>Eurotiomycetes</taxon>
        <taxon>Chaetothyriomycetidae</taxon>
        <taxon>Chaetothyriales</taxon>
        <taxon>Herpotrichiellaceae</taxon>
        <taxon>Capronia</taxon>
    </lineage>
</organism>
<dbReference type="EMBL" id="AMGY01000005">
    <property type="protein sequence ID" value="EXJ83032.1"/>
    <property type="molecule type" value="Genomic_DNA"/>
</dbReference>
<reference evidence="2 3" key="1">
    <citation type="submission" date="2013-03" db="EMBL/GenBank/DDBJ databases">
        <title>The Genome Sequence of Capronia epimyces CBS 606.96.</title>
        <authorList>
            <consortium name="The Broad Institute Genomics Platform"/>
            <person name="Cuomo C."/>
            <person name="de Hoog S."/>
            <person name="Gorbushina A."/>
            <person name="Walker B."/>
            <person name="Young S.K."/>
            <person name="Zeng Q."/>
            <person name="Gargeya S."/>
            <person name="Fitzgerald M."/>
            <person name="Haas B."/>
            <person name="Abouelleil A."/>
            <person name="Allen A.W."/>
            <person name="Alvarado L."/>
            <person name="Arachchi H.M."/>
            <person name="Berlin A.M."/>
            <person name="Chapman S.B."/>
            <person name="Gainer-Dewar J."/>
            <person name="Goldberg J."/>
            <person name="Griggs A."/>
            <person name="Gujja S."/>
            <person name="Hansen M."/>
            <person name="Howarth C."/>
            <person name="Imamovic A."/>
            <person name="Ireland A."/>
            <person name="Larimer J."/>
            <person name="McCowan C."/>
            <person name="Murphy C."/>
            <person name="Pearson M."/>
            <person name="Poon T.W."/>
            <person name="Priest M."/>
            <person name="Roberts A."/>
            <person name="Saif S."/>
            <person name="Shea T."/>
            <person name="Sisk P."/>
            <person name="Sykes S."/>
            <person name="Wortman J."/>
            <person name="Nusbaum C."/>
            <person name="Birren B."/>
        </authorList>
    </citation>
    <scope>NUCLEOTIDE SEQUENCE [LARGE SCALE GENOMIC DNA]</scope>
    <source>
        <strain evidence="2 3">CBS 606.96</strain>
    </source>
</reference>
<dbReference type="SUPFAM" id="SSF56801">
    <property type="entry name" value="Acetyl-CoA synthetase-like"/>
    <property type="match status" value="1"/>
</dbReference>
<dbReference type="PROSITE" id="PS00455">
    <property type="entry name" value="AMP_BINDING"/>
    <property type="match status" value="1"/>
</dbReference>
<keyword evidence="2" id="KW-0436">Ligase</keyword>
<dbReference type="InterPro" id="IPR020845">
    <property type="entry name" value="AMP-binding_CS"/>
</dbReference>
<name>W9XR62_9EURO</name>
<dbReference type="STRING" id="1182542.W9XR62"/>
<evidence type="ECO:0000313" key="3">
    <source>
        <dbReference type="Proteomes" id="UP000019478"/>
    </source>
</evidence>
<dbReference type="InterPro" id="IPR000873">
    <property type="entry name" value="AMP-dep_synth/lig_dom"/>
</dbReference>
<keyword evidence="3" id="KW-1185">Reference proteome</keyword>
<protein>
    <submittedName>
        <fullName evidence="2">Acetoacetate-CoA ligase</fullName>
    </submittedName>
</protein>
<dbReference type="Gene3D" id="3.30.300.30">
    <property type="match status" value="1"/>
</dbReference>
<evidence type="ECO:0000259" key="1">
    <source>
        <dbReference type="Pfam" id="PF00501"/>
    </source>
</evidence>